<accession>A0A2I0HT28</accession>
<dbReference type="CDD" id="cd13849">
    <property type="entry name" value="CuRO_1_LCC_plant"/>
    <property type="match status" value="1"/>
</dbReference>
<evidence type="ECO:0000256" key="1">
    <source>
        <dbReference type="ARBA" id="ARBA00010609"/>
    </source>
</evidence>
<dbReference type="Pfam" id="PF07732">
    <property type="entry name" value="Cu-oxidase_3"/>
    <property type="match status" value="1"/>
</dbReference>
<name>A0A2I0HT28_PUNGR</name>
<dbReference type="EMBL" id="PGOL01005567">
    <property type="protein sequence ID" value="PKI34854.1"/>
    <property type="molecule type" value="Genomic_DNA"/>
</dbReference>
<sequence>MARLEFAITCALTLLALSSVASAAIVEHTFQVKNLTVSKLCHRQVITAVNGSLPGPTIRVKEGDTLHVHVVNESPYNVTIHWHGVFQLMSGWADGPSYMTQCPIRPGSSYTYRFTITKQEGTLWWHAHVSWLRATVYGALVIRPRSGHKYPFPKPHREVPILLDARSPSLE</sequence>
<dbReference type="GO" id="GO:0005507">
    <property type="term" value="F:copper ion binding"/>
    <property type="evidence" value="ECO:0007669"/>
    <property type="project" value="InterPro"/>
</dbReference>
<dbReference type="STRING" id="22663.A0A2I0HT28"/>
<feature type="domain" description="Plastocyanin-like" evidence="3">
    <location>
        <begin position="32"/>
        <end position="146"/>
    </location>
</feature>
<dbReference type="InterPro" id="IPR008972">
    <property type="entry name" value="Cupredoxin"/>
</dbReference>
<dbReference type="GO" id="GO:0016491">
    <property type="term" value="F:oxidoreductase activity"/>
    <property type="evidence" value="ECO:0007669"/>
    <property type="project" value="TreeGrafter"/>
</dbReference>
<dbReference type="PANTHER" id="PTHR11709:SF9">
    <property type="entry name" value="LACCASE-7"/>
    <property type="match status" value="1"/>
</dbReference>
<dbReference type="InterPro" id="IPR045087">
    <property type="entry name" value="Cu-oxidase_fam"/>
</dbReference>
<dbReference type="Gene3D" id="2.60.40.420">
    <property type="entry name" value="Cupredoxins - blue copper proteins"/>
    <property type="match status" value="1"/>
</dbReference>
<evidence type="ECO:0000313" key="5">
    <source>
        <dbReference type="Proteomes" id="UP000233551"/>
    </source>
</evidence>
<dbReference type="SUPFAM" id="SSF49503">
    <property type="entry name" value="Cupredoxins"/>
    <property type="match status" value="1"/>
</dbReference>
<dbReference type="InterPro" id="IPR011707">
    <property type="entry name" value="Cu-oxidase-like_N"/>
</dbReference>
<dbReference type="AlphaFoldDB" id="A0A2I0HT28"/>
<comment type="similarity">
    <text evidence="1">Belongs to the multicopper oxidase family.</text>
</comment>
<dbReference type="PANTHER" id="PTHR11709">
    <property type="entry name" value="MULTI-COPPER OXIDASE"/>
    <property type="match status" value="1"/>
</dbReference>
<evidence type="ECO:0000259" key="3">
    <source>
        <dbReference type="Pfam" id="PF07732"/>
    </source>
</evidence>
<feature type="chain" id="PRO_5014123728" description="Plastocyanin-like domain-containing protein" evidence="2">
    <location>
        <begin position="24"/>
        <end position="171"/>
    </location>
</feature>
<keyword evidence="2" id="KW-0732">Signal</keyword>
<evidence type="ECO:0000256" key="2">
    <source>
        <dbReference type="SAM" id="SignalP"/>
    </source>
</evidence>
<protein>
    <recommendedName>
        <fullName evidence="3">Plastocyanin-like domain-containing protein</fullName>
    </recommendedName>
</protein>
<dbReference type="Proteomes" id="UP000233551">
    <property type="component" value="Unassembled WGS sequence"/>
</dbReference>
<gene>
    <name evidence="4" type="ORF">CRG98_044758</name>
</gene>
<evidence type="ECO:0000313" key="4">
    <source>
        <dbReference type="EMBL" id="PKI34854.1"/>
    </source>
</evidence>
<feature type="signal peptide" evidence="2">
    <location>
        <begin position="1"/>
        <end position="23"/>
    </location>
</feature>
<dbReference type="InterPro" id="IPR034288">
    <property type="entry name" value="CuRO_1_LCC"/>
</dbReference>
<dbReference type="FunFam" id="2.60.40.420:FF:000062">
    <property type="entry name" value="Laccase"/>
    <property type="match status" value="1"/>
</dbReference>
<keyword evidence="5" id="KW-1185">Reference proteome</keyword>
<proteinExistence type="inferred from homology"/>
<organism evidence="4 5">
    <name type="scientific">Punica granatum</name>
    <name type="common">Pomegranate</name>
    <dbReference type="NCBI Taxonomy" id="22663"/>
    <lineage>
        <taxon>Eukaryota</taxon>
        <taxon>Viridiplantae</taxon>
        <taxon>Streptophyta</taxon>
        <taxon>Embryophyta</taxon>
        <taxon>Tracheophyta</taxon>
        <taxon>Spermatophyta</taxon>
        <taxon>Magnoliopsida</taxon>
        <taxon>eudicotyledons</taxon>
        <taxon>Gunneridae</taxon>
        <taxon>Pentapetalae</taxon>
        <taxon>rosids</taxon>
        <taxon>malvids</taxon>
        <taxon>Myrtales</taxon>
        <taxon>Lythraceae</taxon>
        <taxon>Punica</taxon>
    </lineage>
</organism>
<reference evidence="4 5" key="1">
    <citation type="submission" date="2017-11" db="EMBL/GenBank/DDBJ databases">
        <title>De-novo sequencing of pomegranate (Punica granatum L.) genome.</title>
        <authorList>
            <person name="Akparov Z."/>
            <person name="Amiraslanov A."/>
            <person name="Hajiyeva S."/>
            <person name="Abbasov M."/>
            <person name="Kaur K."/>
            <person name="Hamwieh A."/>
            <person name="Solovyev V."/>
            <person name="Salamov A."/>
            <person name="Braich B."/>
            <person name="Kosarev P."/>
            <person name="Mahmoud A."/>
            <person name="Hajiyev E."/>
            <person name="Babayeva S."/>
            <person name="Izzatullayeva V."/>
            <person name="Mammadov A."/>
            <person name="Mammadov A."/>
            <person name="Sharifova S."/>
            <person name="Ojaghi J."/>
            <person name="Eynullazada K."/>
            <person name="Bayramov B."/>
            <person name="Abdulazimova A."/>
            <person name="Shahmuradov I."/>
        </authorList>
    </citation>
    <scope>NUCLEOTIDE SEQUENCE [LARGE SCALE GENOMIC DNA]</scope>
    <source>
        <strain evidence="5">cv. AG2017</strain>
        <tissue evidence="4">Leaf</tissue>
    </source>
</reference>
<comment type="caution">
    <text evidence="4">The sequence shown here is derived from an EMBL/GenBank/DDBJ whole genome shotgun (WGS) entry which is preliminary data.</text>
</comment>